<evidence type="ECO:0000256" key="2">
    <source>
        <dbReference type="ARBA" id="ARBA00004760"/>
    </source>
</evidence>
<name>A0A6J7RKB3_9ZZZZ</name>
<dbReference type="Gene3D" id="3.40.50.720">
    <property type="entry name" value="NAD(P)-binding Rossmann-like Domain"/>
    <property type="match status" value="1"/>
</dbReference>
<keyword evidence="8" id="KW-0443">Lipid metabolism</keyword>
<protein>
    <recommendedName>
        <fullName evidence="9">3-dehydrosphinganine reductase</fullName>
        <ecNumber evidence="9">1.1.1.102</ecNumber>
    </recommendedName>
</protein>
<dbReference type="GO" id="GO:0030148">
    <property type="term" value="P:sphingolipid biosynthetic process"/>
    <property type="evidence" value="ECO:0007669"/>
    <property type="project" value="InterPro"/>
</dbReference>
<evidence type="ECO:0000313" key="11">
    <source>
        <dbReference type="EMBL" id="CAB4736543.1"/>
    </source>
</evidence>
<dbReference type="EMBL" id="CAFBPQ010000042">
    <property type="protein sequence ID" value="CAB5029142.1"/>
    <property type="molecule type" value="Genomic_DNA"/>
</dbReference>
<dbReference type="EMBL" id="CAFBOF010000006">
    <property type="protein sequence ID" value="CAB4972217.1"/>
    <property type="molecule type" value="Genomic_DNA"/>
</dbReference>
<dbReference type="PANTHER" id="PTHR43550">
    <property type="entry name" value="3-KETODIHYDROSPHINGOSINE REDUCTASE"/>
    <property type="match status" value="1"/>
</dbReference>
<evidence type="ECO:0000256" key="6">
    <source>
        <dbReference type="ARBA" id="ARBA00022919"/>
    </source>
</evidence>
<dbReference type="GO" id="GO:0006666">
    <property type="term" value="P:3-keto-sphinganine metabolic process"/>
    <property type="evidence" value="ECO:0007669"/>
    <property type="project" value="InterPro"/>
</dbReference>
<dbReference type="InterPro" id="IPR045022">
    <property type="entry name" value="KDSR-like"/>
</dbReference>
<organism evidence="14">
    <name type="scientific">freshwater metagenome</name>
    <dbReference type="NCBI Taxonomy" id="449393"/>
    <lineage>
        <taxon>unclassified sequences</taxon>
        <taxon>metagenomes</taxon>
        <taxon>ecological metagenomes</taxon>
    </lineage>
</organism>
<reference evidence="14" key="1">
    <citation type="submission" date="2020-05" db="EMBL/GenBank/DDBJ databases">
        <authorList>
            <person name="Chiriac C."/>
            <person name="Salcher M."/>
            <person name="Ghai R."/>
            <person name="Kavagutti S V."/>
        </authorList>
    </citation>
    <scope>NUCLEOTIDE SEQUENCE</scope>
</reference>
<evidence type="ECO:0000256" key="7">
    <source>
        <dbReference type="ARBA" id="ARBA00023002"/>
    </source>
</evidence>
<dbReference type="SUPFAM" id="SSF51735">
    <property type="entry name" value="NAD(P)-binding Rossmann-fold domains"/>
    <property type="match status" value="1"/>
</dbReference>
<evidence type="ECO:0000313" key="13">
    <source>
        <dbReference type="EMBL" id="CAB4972217.1"/>
    </source>
</evidence>
<dbReference type="InterPro" id="IPR036291">
    <property type="entry name" value="NAD(P)-bd_dom_sf"/>
</dbReference>
<dbReference type="InterPro" id="IPR057326">
    <property type="entry name" value="KR_dom"/>
</dbReference>
<evidence type="ECO:0000313" key="12">
    <source>
        <dbReference type="EMBL" id="CAB4913384.1"/>
    </source>
</evidence>
<keyword evidence="5" id="KW-0521">NADP</keyword>
<evidence type="ECO:0000313" key="14">
    <source>
        <dbReference type="EMBL" id="CAB5029142.1"/>
    </source>
</evidence>
<proteinExistence type="predicted"/>
<evidence type="ECO:0000256" key="3">
    <source>
        <dbReference type="ARBA" id="ARBA00004991"/>
    </source>
</evidence>
<accession>A0A6J7RKB3</accession>
<evidence type="ECO:0000256" key="1">
    <source>
        <dbReference type="ARBA" id="ARBA00004240"/>
    </source>
</evidence>
<comment type="pathway">
    <text evidence="3">Sphingolipid metabolism.</text>
</comment>
<dbReference type="FunFam" id="3.40.50.720:FF:000468">
    <property type="entry name" value="Short-chain dehydrogenase, putative"/>
    <property type="match status" value="1"/>
</dbReference>
<gene>
    <name evidence="11" type="ORF">UFOPK2683_01616</name>
    <name evidence="12" type="ORF">UFOPK3605_01267</name>
    <name evidence="13" type="ORF">UFOPK3897_00534</name>
    <name evidence="14" type="ORF">UFOPK4121_01190</name>
</gene>
<comment type="subcellular location">
    <subcellularLocation>
        <location evidence="1">Endoplasmic reticulum</location>
    </subcellularLocation>
</comment>
<dbReference type="CDD" id="cd08939">
    <property type="entry name" value="KDSR-like_SDR_c"/>
    <property type="match status" value="1"/>
</dbReference>
<keyword evidence="6" id="KW-0746">Sphingolipid metabolism</keyword>
<evidence type="ECO:0000256" key="8">
    <source>
        <dbReference type="ARBA" id="ARBA00023098"/>
    </source>
</evidence>
<evidence type="ECO:0000256" key="9">
    <source>
        <dbReference type="ARBA" id="ARBA00026112"/>
    </source>
</evidence>
<comment type="pathway">
    <text evidence="2">Lipid metabolism; sphingolipid metabolism.</text>
</comment>
<dbReference type="Pfam" id="PF00106">
    <property type="entry name" value="adh_short"/>
    <property type="match status" value="1"/>
</dbReference>
<evidence type="ECO:0000256" key="5">
    <source>
        <dbReference type="ARBA" id="ARBA00022857"/>
    </source>
</evidence>
<keyword evidence="7" id="KW-0560">Oxidoreductase</keyword>
<dbReference type="SMART" id="SM00822">
    <property type="entry name" value="PKS_KR"/>
    <property type="match status" value="1"/>
</dbReference>
<dbReference type="GO" id="GO:0005789">
    <property type="term" value="C:endoplasmic reticulum membrane"/>
    <property type="evidence" value="ECO:0007669"/>
    <property type="project" value="TreeGrafter"/>
</dbReference>
<dbReference type="EMBL" id="CAFBMM010000077">
    <property type="protein sequence ID" value="CAB4913384.1"/>
    <property type="molecule type" value="Genomic_DNA"/>
</dbReference>
<dbReference type="PANTHER" id="PTHR43550:SF3">
    <property type="entry name" value="3-KETODIHYDROSPHINGOSINE REDUCTASE"/>
    <property type="match status" value="1"/>
</dbReference>
<dbReference type="InterPro" id="IPR002347">
    <property type="entry name" value="SDR_fam"/>
</dbReference>
<evidence type="ECO:0000259" key="10">
    <source>
        <dbReference type="SMART" id="SM00822"/>
    </source>
</evidence>
<feature type="domain" description="Ketoreductase" evidence="10">
    <location>
        <begin position="7"/>
        <end position="189"/>
    </location>
</feature>
<keyword evidence="4" id="KW-0256">Endoplasmic reticulum</keyword>
<dbReference type="EMBL" id="CAEZYK010000142">
    <property type="protein sequence ID" value="CAB4736543.1"/>
    <property type="molecule type" value="Genomic_DNA"/>
</dbReference>
<evidence type="ECO:0000256" key="4">
    <source>
        <dbReference type="ARBA" id="ARBA00022824"/>
    </source>
</evidence>
<dbReference type="GO" id="GO:0047560">
    <property type="term" value="F:3-dehydrosphinganine reductase activity"/>
    <property type="evidence" value="ECO:0007669"/>
    <property type="project" value="UniProtKB-EC"/>
</dbReference>
<dbReference type="EC" id="1.1.1.102" evidence="9"/>
<dbReference type="AlphaFoldDB" id="A0A6J7RKB3"/>
<dbReference type="PRINTS" id="PR00081">
    <property type="entry name" value="GDHRDH"/>
</dbReference>
<sequence length="272" mass="28866">MTRLADAHVLITGGSQGIGLALARQCQSRGARVSLIARDSSRLIKVAAQLNAENFGKPVITQSADVTDATALAQAVTQLIDQNGPVNVLVANAGAAQPGHIESLPIDSFSEQMQLNYLGTIYAVRAVLPSMISRKQGHLMLVSSDAGLVGVYGYSAYSPTKFAVKGLAETLRSEMRPHSIKVSCVFPPDTDTPGLAAEALTKPAATALISGAIRVRSADEVARAMVKGIERNRLWVTADLGGAALVRLSGLLGPYVRWSMDRHVRKAEREAR</sequence>